<protein>
    <submittedName>
        <fullName evidence="2">Uncharacterized protein</fullName>
    </submittedName>
</protein>
<evidence type="ECO:0000313" key="2">
    <source>
        <dbReference type="EMBL" id="RWY47858.1"/>
    </source>
</evidence>
<keyword evidence="3" id="KW-1185">Reference proteome</keyword>
<dbReference type="EMBL" id="SBIW01000012">
    <property type="protein sequence ID" value="RWY47858.1"/>
    <property type="molecule type" value="Genomic_DNA"/>
</dbReference>
<sequence length="265" mass="29687">MRLILGSFLSFFLNAFATLSIAQINHGTCIAFCANKEFIFLAVDSQINHEDSSKTTGLKIHNLGTTTWVNTGLYRFSNLFDIDEIIMSHSNGVNNFAAQQVLIRQTVTNKLSSVIEMVFKLSPTLYKGDDIPILVTVIMNSDGENFKMEHVNYFCKKLPNGKLYIKASLIESNENIDGSLFNILGSNKSAKPVMDKLIAMDSPNDITTNWHVPTHLEFKFQNIAEILYYFVYLETMGNPSDVGEPISVVRIDKNGVTGLINYPIK</sequence>
<name>A0A3S3UJK3_9SPHI</name>
<proteinExistence type="predicted"/>
<feature type="signal peptide" evidence="1">
    <location>
        <begin position="1"/>
        <end position="22"/>
    </location>
</feature>
<evidence type="ECO:0000256" key="1">
    <source>
        <dbReference type="SAM" id="SignalP"/>
    </source>
</evidence>
<dbReference type="RefSeq" id="WP_128535752.1">
    <property type="nucleotide sequence ID" value="NZ_SBIW01000012.1"/>
</dbReference>
<comment type="caution">
    <text evidence="2">The sequence shown here is derived from an EMBL/GenBank/DDBJ whole genome shotgun (WGS) entry which is preliminary data.</text>
</comment>
<organism evidence="2 3">
    <name type="scientific">Mucilaginibacter gilvus</name>
    <dbReference type="NCBI Taxonomy" id="2305909"/>
    <lineage>
        <taxon>Bacteria</taxon>
        <taxon>Pseudomonadati</taxon>
        <taxon>Bacteroidota</taxon>
        <taxon>Sphingobacteriia</taxon>
        <taxon>Sphingobacteriales</taxon>
        <taxon>Sphingobacteriaceae</taxon>
        <taxon>Mucilaginibacter</taxon>
    </lineage>
</organism>
<gene>
    <name evidence="2" type="ORF">EPL05_19900</name>
</gene>
<evidence type="ECO:0000313" key="3">
    <source>
        <dbReference type="Proteomes" id="UP000286701"/>
    </source>
</evidence>
<reference evidence="2 3" key="1">
    <citation type="submission" date="2019-01" db="EMBL/GenBank/DDBJ databases">
        <title>Mucilaginibacter antarcticum sp. nov., isolated from antarctic soil.</title>
        <authorList>
            <person name="Yan Y.-Q."/>
            <person name="Du Z.-J."/>
        </authorList>
    </citation>
    <scope>NUCLEOTIDE SEQUENCE [LARGE SCALE GENOMIC DNA]</scope>
    <source>
        <strain evidence="2 3">F01003</strain>
    </source>
</reference>
<keyword evidence="1" id="KW-0732">Signal</keyword>
<dbReference type="AlphaFoldDB" id="A0A3S3UJK3"/>
<feature type="chain" id="PRO_5018782482" evidence="1">
    <location>
        <begin position="23"/>
        <end position="265"/>
    </location>
</feature>
<accession>A0A3S3UJK3</accession>
<dbReference type="Proteomes" id="UP000286701">
    <property type="component" value="Unassembled WGS sequence"/>
</dbReference>